<evidence type="ECO:0000313" key="3">
    <source>
        <dbReference type="Proteomes" id="UP000197058"/>
    </source>
</evidence>
<dbReference type="Pfam" id="PF03729">
    <property type="entry name" value="DUF308"/>
    <property type="match status" value="2"/>
</dbReference>
<dbReference type="RefSeq" id="WP_088592810.1">
    <property type="nucleotide sequence ID" value="NZ_CP022047.2"/>
</dbReference>
<keyword evidence="1" id="KW-0812">Transmembrane</keyword>
<evidence type="ECO:0008006" key="4">
    <source>
        <dbReference type="Google" id="ProtNLM"/>
    </source>
</evidence>
<gene>
    <name evidence="2" type="ORF">CEP64_13955</name>
</gene>
<protein>
    <recommendedName>
        <fullName evidence="4">HdeD family acid-resistance protein</fullName>
    </recommendedName>
</protein>
<dbReference type="KEGG" id="sscu:CEP64_13955"/>
<name>A0AAI8DJP5_MAMSC</name>
<geneLocation type="plasmid" evidence="2 3">
    <name>unnamed1</name>
</geneLocation>
<dbReference type="Proteomes" id="UP000197058">
    <property type="component" value="Plasmid unnamed1"/>
</dbReference>
<feature type="transmembrane region" description="Helical" evidence="1">
    <location>
        <begin position="146"/>
        <end position="170"/>
    </location>
</feature>
<feature type="transmembrane region" description="Helical" evidence="1">
    <location>
        <begin position="7"/>
        <end position="27"/>
    </location>
</feature>
<feature type="transmembrane region" description="Helical" evidence="1">
    <location>
        <begin position="88"/>
        <end position="108"/>
    </location>
</feature>
<feature type="transmembrane region" description="Helical" evidence="1">
    <location>
        <begin position="64"/>
        <end position="82"/>
    </location>
</feature>
<dbReference type="InterPro" id="IPR005325">
    <property type="entry name" value="DUF308_memb"/>
</dbReference>
<proteinExistence type="predicted"/>
<keyword evidence="1" id="KW-0472">Membrane</keyword>
<evidence type="ECO:0000256" key="1">
    <source>
        <dbReference type="SAM" id="Phobius"/>
    </source>
</evidence>
<dbReference type="AlphaFoldDB" id="A0AAI8DJP5"/>
<dbReference type="EMBL" id="CP022047">
    <property type="protein sequence ID" value="ASE35718.1"/>
    <property type="molecule type" value="Genomic_DNA"/>
</dbReference>
<sequence length="171" mass="19550">MKNFKWFSLVSGSIFILIGILCFLFPLESIKNMFILIGIFLIFNGILEIFVFQKLKEIINFSRFWSILLGVLHILTGLFIIMNLEASFVVLSYILSIWFILSSISNIYKATPLEKSNKLYHSLSILLNILGIAIGIILLFNPFIVIVLISFLISCYFIIFGLSHIIYALAK</sequence>
<keyword evidence="1" id="KW-1133">Transmembrane helix</keyword>
<keyword evidence="2" id="KW-0614">Plasmid</keyword>
<dbReference type="PANTHER" id="PTHR34989">
    <property type="entry name" value="PROTEIN HDED"/>
    <property type="match status" value="1"/>
</dbReference>
<feature type="transmembrane region" description="Helical" evidence="1">
    <location>
        <begin position="120"/>
        <end position="140"/>
    </location>
</feature>
<evidence type="ECO:0000313" key="2">
    <source>
        <dbReference type="EMBL" id="ASE35718.1"/>
    </source>
</evidence>
<accession>A0AAI8DJP5</accession>
<dbReference type="GO" id="GO:0005886">
    <property type="term" value="C:plasma membrane"/>
    <property type="evidence" value="ECO:0007669"/>
    <property type="project" value="TreeGrafter"/>
</dbReference>
<feature type="transmembrane region" description="Helical" evidence="1">
    <location>
        <begin position="33"/>
        <end position="52"/>
    </location>
</feature>
<organism evidence="2 3">
    <name type="scientific">Mammaliicoccus sciuri</name>
    <name type="common">Staphylococcus sciuri</name>
    <dbReference type="NCBI Taxonomy" id="1296"/>
    <lineage>
        <taxon>Bacteria</taxon>
        <taxon>Bacillati</taxon>
        <taxon>Bacillota</taxon>
        <taxon>Bacilli</taxon>
        <taxon>Bacillales</taxon>
        <taxon>Staphylococcaceae</taxon>
        <taxon>Mammaliicoccus</taxon>
    </lineage>
</organism>
<dbReference type="PANTHER" id="PTHR34989:SF1">
    <property type="entry name" value="PROTEIN HDED"/>
    <property type="match status" value="1"/>
</dbReference>
<dbReference type="InterPro" id="IPR052712">
    <property type="entry name" value="Acid_resist_chaperone_HdeD"/>
</dbReference>
<reference evidence="3" key="1">
    <citation type="submission" date="2017-06" db="EMBL/GenBank/DDBJ databases">
        <title>FDA dAtabase for Regulatory Grade micrObial Sequences (FDA-ARGOS): Supporting development and validation of Infectious Disease Dx tests.</title>
        <authorList>
            <person name="Goldberg B."/>
            <person name="Campos J."/>
            <person name="Tallon L."/>
            <person name="Sadzewicz L."/>
            <person name="Sengamalay N."/>
            <person name="Ott S."/>
            <person name="Godinez A."/>
            <person name="Nagaraj S."/>
            <person name="Vavikolanu K."/>
            <person name="Nadendla S."/>
            <person name="George J."/>
            <person name="Geyer C."/>
            <person name="Sichtig H."/>
        </authorList>
    </citation>
    <scope>NUCLEOTIDE SEQUENCE [LARGE SCALE GENOMIC DNA]</scope>
    <source>
        <strain evidence="3">FDAARGOS_285</strain>
        <plasmid evidence="3">unnamed1</plasmid>
    </source>
</reference>